<evidence type="ECO:0000313" key="2">
    <source>
        <dbReference type="EMBL" id="TXL69625.1"/>
    </source>
</evidence>
<gene>
    <name evidence="2" type="ORF">FHP25_38185</name>
</gene>
<dbReference type="Proteomes" id="UP000321638">
    <property type="component" value="Unassembled WGS sequence"/>
</dbReference>
<accession>A0A5C8P8A8</accession>
<keyword evidence="3" id="KW-1185">Reference proteome</keyword>
<dbReference type="OrthoDB" id="7376525at2"/>
<proteinExistence type="predicted"/>
<dbReference type="PROSITE" id="PS50914">
    <property type="entry name" value="BON"/>
    <property type="match status" value="1"/>
</dbReference>
<sequence>MRGGCELDLPAAVERHPITREVSVPLISPSIRLLAALTLAVPIAACDVLQGRQDVAEYADDSVITNNIRAKYIDDPSVHFGDVGVTTLNGNVRLSGRVNSDRERLRAAQVARSVKGVRSVDNEIIVR</sequence>
<dbReference type="PANTHER" id="PTHR34606">
    <property type="entry name" value="BON DOMAIN-CONTAINING PROTEIN"/>
    <property type="match status" value="1"/>
</dbReference>
<reference evidence="2 3" key="1">
    <citation type="submission" date="2019-06" db="EMBL/GenBank/DDBJ databases">
        <title>New taxonomy in bacterial strain CC-CFT640, isolated from vineyard.</title>
        <authorList>
            <person name="Lin S.-Y."/>
            <person name="Tsai C.-F."/>
            <person name="Young C.-C."/>
        </authorList>
    </citation>
    <scope>NUCLEOTIDE SEQUENCE [LARGE SCALE GENOMIC DNA]</scope>
    <source>
        <strain evidence="2 3">CC-CFT640</strain>
    </source>
</reference>
<dbReference type="InterPro" id="IPR051686">
    <property type="entry name" value="Lipoprotein_DolP"/>
</dbReference>
<dbReference type="AlphaFoldDB" id="A0A5C8P8A8"/>
<comment type="caution">
    <text evidence="2">The sequence shown here is derived from an EMBL/GenBank/DDBJ whole genome shotgun (WGS) entry which is preliminary data.</text>
</comment>
<dbReference type="PANTHER" id="PTHR34606:SF16">
    <property type="entry name" value="BON DOMAIN-CONTAINING PROTEIN"/>
    <property type="match status" value="1"/>
</dbReference>
<evidence type="ECO:0000259" key="1">
    <source>
        <dbReference type="PROSITE" id="PS50914"/>
    </source>
</evidence>
<organism evidence="2 3">
    <name type="scientific">Vineibacter terrae</name>
    <dbReference type="NCBI Taxonomy" id="2586908"/>
    <lineage>
        <taxon>Bacteria</taxon>
        <taxon>Pseudomonadati</taxon>
        <taxon>Pseudomonadota</taxon>
        <taxon>Alphaproteobacteria</taxon>
        <taxon>Hyphomicrobiales</taxon>
        <taxon>Vineibacter</taxon>
    </lineage>
</organism>
<dbReference type="RefSeq" id="WP_147852272.1">
    <property type="nucleotide sequence ID" value="NZ_VDUZ01000076.1"/>
</dbReference>
<dbReference type="EMBL" id="VDUZ01000076">
    <property type="protein sequence ID" value="TXL69625.1"/>
    <property type="molecule type" value="Genomic_DNA"/>
</dbReference>
<dbReference type="InterPro" id="IPR007055">
    <property type="entry name" value="BON_dom"/>
</dbReference>
<feature type="domain" description="BON" evidence="1">
    <location>
        <begin position="60"/>
        <end position="127"/>
    </location>
</feature>
<name>A0A5C8P8A8_9HYPH</name>
<evidence type="ECO:0000313" key="3">
    <source>
        <dbReference type="Proteomes" id="UP000321638"/>
    </source>
</evidence>
<dbReference type="Pfam" id="PF04972">
    <property type="entry name" value="BON"/>
    <property type="match status" value="1"/>
</dbReference>
<dbReference type="Gene3D" id="3.30.1340.30">
    <property type="match status" value="1"/>
</dbReference>
<protein>
    <submittedName>
        <fullName evidence="2">BON domain-containing protein</fullName>
    </submittedName>
</protein>